<organism evidence="2 3">
    <name type="scientific">Diploscapter pachys</name>
    <dbReference type="NCBI Taxonomy" id="2018661"/>
    <lineage>
        <taxon>Eukaryota</taxon>
        <taxon>Metazoa</taxon>
        <taxon>Ecdysozoa</taxon>
        <taxon>Nematoda</taxon>
        <taxon>Chromadorea</taxon>
        <taxon>Rhabditida</taxon>
        <taxon>Rhabditina</taxon>
        <taxon>Rhabditomorpha</taxon>
        <taxon>Rhabditoidea</taxon>
        <taxon>Rhabditidae</taxon>
        <taxon>Diploscapter</taxon>
    </lineage>
</organism>
<keyword evidence="3" id="KW-1185">Reference proteome</keyword>
<accession>A0A2A2M3I2</accession>
<dbReference type="AlphaFoldDB" id="A0A2A2M3I2"/>
<evidence type="ECO:0000313" key="3">
    <source>
        <dbReference type="Proteomes" id="UP000218231"/>
    </source>
</evidence>
<comment type="caution">
    <text evidence="2">The sequence shown here is derived from an EMBL/GenBank/DDBJ whole genome shotgun (WGS) entry which is preliminary data.</text>
</comment>
<proteinExistence type="predicted"/>
<gene>
    <name evidence="2" type="ORF">WR25_01597</name>
</gene>
<evidence type="ECO:0000256" key="1">
    <source>
        <dbReference type="SAM" id="MobiDB-lite"/>
    </source>
</evidence>
<reference evidence="2 3" key="1">
    <citation type="journal article" date="2017" name="Curr. Biol.">
        <title>Genome architecture and evolution of a unichromosomal asexual nematode.</title>
        <authorList>
            <person name="Fradin H."/>
            <person name="Zegar C."/>
            <person name="Gutwein M."/>
            <person name="Lucas J."/>
            <person name="Kovtun M."/>
            <person name="Corcoran D."/>
            <person name="Baugh L.R."/>
            <person name="Kiontke K."/>
            <person name="Gunsalus K."/>
            <person name="Fitch D.H."/>
            <person name="Piano F."/>
        </authorList>
    </citation>
    <scope>NUCLEOTIDE SEQUENCE [LARGE SCALE GENOMIC DNA]</scope>
    <source>
        <strain evidence="2">PF1309</strain>
    </source>
</reference>
<protein>
    <submittedName>
        <fullName evidence="2">Uncharacterized protein</fullName>
    </submittedName>
</protein>
<evidence type="ECO:0000313" key="2">
    <source>
        <dbReference type="EMBL" id="PAV93008.1"/>
    </source>
</evidence>
<feature type="compositionally biased region" description="Basic and acidic residues" evidence="1">
    <location>
        <begin position="17"/>
        <end position="29"/>
    </location>
</feature>
<name>A0A2A2M3I2_9BILA</name>
<dbReference type="EMBL" id="LIAE01005820">
    <property type="protein sequence ID" value="PAV93008.1"/>
    <property type="molecule type" value="Genomic_DNA"/>
</dbReference>
<feature type="region of interest" description="Disordered" evidence="1">
    <location>
        <begin position="9"/>
        <end position="29"/>
    </location>
</feature>
<dbReference type="Proteomes" id="UP000218231">
    <property type="component" value="Unassembled WGS sequence"/>
</dbReference>
<sequence length="191" mass="19948">MLLEQVGAIPQADQDQDGERDADAQHGDAARGHACRIGGFIGHIFGLARPHPVEFATQVGGQLHLVHAHRAGIGLGEAHRIGRRGQGTIIARFQRLQMALRHAGACGDLRQAQAPAVPRGTQPIARPGRFDGGGGRLAGFDLVHSYLRGRGVCGSLTGGTFPDGLLQVNAPGTLFGEVSGHVDALRGCPIT</sequence>